<dbReference type="EMBL" id="QZDT01000005">
    <property type="protein sequence ID" value="NBJ92051.1"/>
    <property type="molecule type" value="Genomic_DNA"/>
</dbReference>
<dbReference type="OrthoDB" id="9796381at2"/>
<reference evidence="1" key="1">
    <citation type="submission" date="2018-09" db="EMBL/GenBank/DDBJ databases">
        <title>Murine metabolic-syndrome-specific gut microbial biobank.</title>
        <authorList>
            <person name="Liu C."/>
        </authorList>
    </citation>
    <scope>NUCLEOTIDE SEQUENCE</scope>
    <source>
        <strain evidence="1">D42-62</strain>
    </source>
</reference>
<name>A0A9X5GRC8_9FIRM</name>
<evidence type="ECO:0000313" key="2">
    <source>
        <dbReference type="Proteomes" id="UP001154420"/>
    </source>
</evidence>
<organism evidence="1 2">
    <name type="scientific">Parablautia muri</name>
    <dbReference type="NCBI Taxonomy" id="2320879"/>
    <lineage>
        <taxon>Bacteria</taxon>
        <taxon>Bacillati</taxon>
        <taxon>Bacillota</taxon>
        <taxon>Clostridia</taxon>
        <taxon>Lachnospirales</taxon>
        <taxon>Lachnospiraceae</taxon>
        <taxon>Parablautia</taxon>
    </lineage>
</organism>
<sequence>MIIQHGTEKDFSRIMEIYKHARHFMAEHGNPNQWGPTKWPPDELIHSDIAEGSCYVCVCEERIVGTFFYTQGKDIEPTYQVIEGGEWIGGDTYGVVHRLAGDGSEKGIGKFCIDWAFKQCGHLRMDTHGDNYVMQGLLKKSGFIFCGTIYVTEDAYPRLAYEKID</sequence>
<comment type="caution">
    <text evidence="1">The sequence shown here is derived from an EMBL/GenBank/DDBJ whole genome shotgun (WGS) entry which is preliminary data.</text>
</comment>
<dbReference type="Proteomes" id="UP001154420">
    <property type="component" value="Unassembled WGS sequence"/>
</dbReference>
<evidence type="ECO:0000313" key="1">
    <source>
        <dbReference type="EMBL" id="NBJ92051.1"/>
    </source>
</evidence>
<dbReference type="InterPro" id="IPR016181">
    <property type="entry name" value="Acyl_CoA_acyltransferase"/>
</dbReference>
<proteinExistence type="predicted"/>
<accession>A0A9X5GRC8</accession>
<dbReference type="SUPFAM" id="SSF55729">
    <property type="entry name" value="Acyl-CoA N-acyltransferases (Nat)"/>
    <property type="match status" value="1"/>
</dbReference>
<protein>
    <submittedName>
        <fullName evidence="1">GNAT family N-acetyltransferase</fullName>
    </submittedName>
</protein>
<dbReference type="AlphaFoldDB" id="A0A9X5GRC8"/>
<dbReference type="Gene3D" id="3.40.630.30">
    <property type="match status" value="1"/>
</dbReference>
<gene>
    <name evidence="1" type="ORF">D5281_05470</name>
</gene>
<keyword evidence="2" id="KW-1185">Reference proteome</keyword>